<dbReference type="EMBL" id="QLNQ01000023">
    <property type="protein sequence ID" value="RCK63717.1"/>
    <property type="molecule type" value="Genomic_DNA"/>
</dbReference>
<dbReference type="AlphaFoldDB" id="A0A367YB77"/>
<keyword evidence="1" id="KW-0472">Membrane</keyword>
<dbReference type="Proteomes" id="UP000253472">
    <property type="component" value="Unassembled WGS sequence"/>
</dbReference>
<keyword evidence="1" id="KW-1133">Transmembrane helix</keyword>
<name>A0A367YB77_9ASCO</name>
<accession>A0A367YB77</accession>
<reference evidence="2 4" key="1">
    <citation type="submission" date="2018-06" db="EMBL/GenBank/DDBJ databases">
        <title>Whole genome sequencing of Candida tropicalis (genome annotated by CSBL at Korea University).</title>
        <authorList>
            <person name="Ahn J."/>
        </authorList>
    </citation>
    <scope>NUCLEOTIDE SEQUENCE [LARGE SCALE GENOMIC DNA]</scope>
    <source>
        <strain evidence="2 4">ATCC 20962</strain>
    </source>
</reference>
<comment type="caution">
    <text evidence="2">The sequence shown here is derived from an EMBL/GenBank/DDBJ whole genome shotgun (WGS) entry which is preliminary data.</text>
</comment>
<evidence type="ECO:0000313" key="3">
    <source>
        <dbReference type="EMBL" id="RCK63717.1"/>
    </source>
</evidence>
<evidence type="ECO:0000256" key="1">
    <source>
        <dbReference type="SAM" id="Phobius"/>
    </source>
</evidence>
<sequence>MFSSLHIITQQHPSVSIINYQLSIQLFLHNFFNAISTLESAICKLSNHMIVLIWLPILLFFFFDIMSYISIRFLLNSPRPITAT</sequence>
<organism evidence="2 4">
    <name type="scientific">Candida viswanathii</name>
    <dbReference type="NCBI Taxonomy" id="5486"/>
    <lineage>
        <taxon>Eukaryota</taxon>
        <taxon>Fungi</taxon>
        <taxon>Dikarya</taxon>
        <taxon>Ascomycota</taxon>
        <taxon>Saccharomycotina</taxon>
        <taxon>Pichiomycetes</taxon>
        <taxon>Debaryomycetaceae</taxon>
        <taxon>Candida/Lodderomyces clade</taxon>
        <taxon>Candida</taxon>
    </lineage>
</organism>
<protein>
    <submittedName>
        <fullName evidence="2">Uncharacterized protein</fullName>
    </submittedName>
</protein>
<evidence type="ECO:0000313" key="2">
    <source>
        <dbReference type="EMBL" id="RCK63115.1"/>
    </source>
</evidence>
<dbReference type="OrthoDB" id="4027199at2759"/>
<proteinExistence type="predicted"/>
<dbReference type="EMBL" id="QLNQ01000024">
    <property type="protein sequence ID" value="RCK63115.1"/>
    <property type="molecule type" value="Genomic_DNA"/>
</dbReference>
<feature type="transmembrane region" description="Helical" evidence="1">
    <location>
        <begin position="49"/>
        <end position="71"/>
    </location>
</feature>
<gene>
    <name evidence="2" type="ORF">Cantr_09998</name>
    <name evidence="3" type="ORF">Cantr_10412</name>
</gene>
<keyword evidence="4" id="KW-1185">Reference proteome</keyword>
<evidence type="ECO:0000313" key="4">
    <source>
        <dbReference type="Proteomes" id="UP000253472"/>
    </source>
</evidence>
<keyword evidence="1" id="KW-0812">Transmembrane</keyword>